<sequence>MNCKVLNNEGLMKYGVDGMVTPQPVSHIPYSEKKAQGNESPRLLISFKGN</sequence>
<proteinExistence type="predicted"/>
<dbReference type="AlphaFoldDB" id="J9G4I1"/>
<accession>J9G4I1</accession>
<gene>
    <name evidence="2" type="ORF">EVA_10126</name>
</gene>
<comment type="caution">
    <text evidence="2">The sequence shown here is derived from an EMBL/GenBank/DDBJ whole genome shotgun (WGS) entry which is preliminary data.</text>
</comment>
<protein>
    <submittedName>
        <fullName evidence="2">Uncharacterized protein</fullName>
    </submittedName>
</protein>
<name>J9G4I1_9ZZZZ</name>
<feature type="region of interest" description="Disordered" evidence="1">
    <location>
        <begin position="31"/>
        <end position="50"/>
    </location>
</feature>
<evidence type="ECO:0000313" key="2">
    <source>
        <dbReference type="EMBL" id="EJX01769.1"/>
    </source>
</evidence>
<dbReference type="EMBL" id="AMCI01002824">
    <property type="protein sequence ID" value="EJX01769.1"/>
    <property type="molecule type" value="Genomic_DNA"/>
</dbReference>
<reference evidence="2" key="1">
    <citation type="journal article" date="2012" name="PLoS ONE">
        <title>Gene sets for utilization of primary and secondary nutrition supplies in the distal gut of endangered iberian lynx.</title>
        <authorList>
            <person name="Alcaide M."/>
            <person name="Messina E."/>
            <person name="Richter M."/>
            <person name="Bargiela R."/>
            <person name="Peplies J."/>
            <person name="Huws S.A."/>
            <person name="Newbold C.J."/>
            <person name="Golyshin P.N."/>
            <person name="Simon M.A."/>
            <person name="Lopez G."/>
            <person name="Yakimov M.M."/>
            <person name="Ferrer M."/>
        </authorList>
    </citation>
    <scope>NUCLEOTIDE SEQUENCE</scope>
</reference>
<organism evidence="2">
    <name type="scientific">gut metagenome</name>
    <dbReference type="NCBI Taxonomy" id="749906"/>
    <lineage>
        <taxon>unclassified sequences</taxon>
        <taxon>metagenomes</taxon>
        <taxon>organismal metagenomes</taxon>
    </lineage>
</organism>
<evidence type="ECO:0000256" key="1">
    <source>
        <dbReference type="SAM" id="MobiDB-lite"/>
    </source>
</evidence>